<name>A0A7R9FDL1_9NEOP</name>
<dbReference type="Pfam" id="PF13359">
    <property type="entry name" value="DDE_Tnp_4"/>
    <property type="match status" value="1"/>
</dbReference>
<comment type="cofactor">
    <cofactor evidence="1">
        <name>a divalent metal cation</name>
        <dbReference type="ChEBI" id="CHEBI:60240"/>
    </cofactor>
</comment>
<evidence type="ECO:0000256" key="2">
    <source>
        <dbReference type="ARBA" id="ARBA00022723"/>
    </source>
</evidence>
<evidence type="ECO:0000313" key="4">
    <source>
        <dbReference type="EMBL" id="CAD7451597.1"/>
    </source>
</evidence>
<protein>
    <recommendedName>
        <fullName evidence="3">DDE Tnp4 domain-containing protein</fullName>
    </recommendedName>
</protein>
<evidence type="ECO:0000259" key="3">
    <source>
        <dbReference type="Pfam" id="PF13359"/>
    </source>
</evidence>
<gene>
    <name evidence="4" type="ORF">TBIB3V08_LOCUS13865</name>
</gene>
<evidence type="ECO:0000256" key="1">
    <source>
        <dbReference type="ARBA" id="ARBA00001968"/>
    </source>
</evidence>
<sequence length="120" mass="13656">MSLNLQVVVGPIRELYVIVTRWPGSVHDSRIFDNSSGKARLEDGRLQGKLLGNNGYPQLIYLFTPILDQLVRILGHRRYNIAHRGTSVFSEYIEVRVANPCGQFLQGKAIRNGVIHMYFD</sequence>
<dbReference type="EMBL" id="OD598700">
    <property type="protein sequence ID" value="CAD7451597.1"/>
    <property type="molecule type" value="Genomic_DNA"/>
</dbReference>
<dbReference type="GO" id="GO:0046872">
    <property type="term" value="F:metal ion binding"/>
    <property type="evidence" value="ECO:0007669"/>
    <property type="project" value="UniProtKB-KW"/>
</dbReference>
<dbReference type="AlphaFoldDB" id="A0A7R9FDL1"/>
<accession>A0A7R9FDL1</accession>
<proteinExistence type="predicted"/>
<dbReference type="InterPro" id="IPR027806">
    <property type="entry name" value="HARBI1_dom"/>
</dbReference>
<organism evidence="4">
    <name type="scientific">Timema bartmani</name>
    <dbReference type="NCBI Taxonomy" id="61472"/>
    <lineage>
        <taxon>Eukaryota</taxon>
        <taxon>Metazoa</taxon>
        <taxon>Ecdysozoa</taxon>
        <taxon>Arthropoda</taxon>
        <taxon>Hexapoda</taxon>
        <taxon>Insecta</taxon>
        <taxon>Pterygota</taxon>
        <taxon>Neoptera</taxon>
        <taxon>Polyneoptera</taxon>
        <taxon>Phasmatodea</taxon>
        <taxon>Timematodea</taxon>
        <taxon>Timematoidea</taxon>
        <taxon>Timematidae</taxon>
        <taxon>Timema</taxon>
    </lineage>
</organism>
<reference evidence="4" key="1">
    <citation type="submission" date="2020-11" db="EMBL/GenBank/DDBJ databases">
        <authorList>
            <person name="Tran Van P."/>
        </authorList>
    </citation>
    <scope>NUCLEOTIDE SEQUENCE</scope>
</reference>
<keyword evidence="2" id="KW-0479">Metal-binding</keyword>
<feature type="domain" description="DDE Tnp4" evidence="3">
    <location>
        <begin position="2"/>
        <end position="66"/>
    </location>
</feature>